<proteinExistence type="predicted"/>
<protein>
    <submittedName>
        <fullName evidence="5">ArsR/SmtB family transcription factor</fullName>
    </submittedName>
</protein>
<dbReference type="InterPro" id="IPR001845">
    <property type="entry name" value="HTH_ArsR_DNA-bd_dom"/>
</dbReference>
<dbReference type="Pfam" id="PF01022">
    <property type="entry name" value="HTH_5"/>
    <property type="match status" value="1"/>
</dbReference>
<dbReference type="InterPro" id="IPR036390">
    <property type="entry name" value="WH_DNA-bd_sf"/>
</dbReference>
<dbReference type="SMART" id="SM00418">
    <property type="entry name" value="HTH_ARSR"/>
    <property type="match status" value="1"/>
</dbReference>
<dbReference type="InterPro" id="IPR051011">
    <property type="entry name" value="Metal_resp_trans_reg"/>
</dbReference>
<dbReference type="SUPFAM" id="SSF46785">
    <property type="entry name" value="Winged helix' DNA-binding domain"/>
    <property type="match status" value="1"/>
</dbReference>
<accession>A0ABW4Q1W7</accession>
<dbReference type="NCBIfam" id="NF033788">
    <property type="entry name" value="HTH_metalloreg"/>
    <property type="match status" value="1"/>
</dbReference>
<feature type="domain" description="HTH arsR-type" evidence="4">
    <location>
        <begin position="2"/>
        <end position="96"/>
    </location>
</feature>
<dbReference type="CDD" id="cd00090">
    <property type="entry name" value="HTH_ARSR"/>
    <property type="match status" value="1"/>
</dbReference>
<keyword evidence="2" id="KW-0238">DNA-binding</keyword>
<evidence type="ECO:0000259" key="4">
    <source>
        <dbReference type="PROSITE" id="PS50987"/>
    </source>
</evidence>
<keyword evidence="3" id="KW-0804">Transcription</keyword>
<dbReference type="Gene3D" id="1.10.10.10">
    <property type="entry name" value="Winged helix-like DNA-binding domain superfamily/Winged helix DNA-binding domain"/>
    <property type="match status" value="1"/>
</dbReference>
<name>A0ABW4Q1W7_9MICC</name>
<comment type="caution">
    <text evidence="5">The sequence shown here is derived from an EMBL/GenBank/DDBJ whole genome shotgun (WGS) entry which is preliminary data.</text>
</comment>
<dbReference type="EMBL" id="JBHUGA010000003">
    <property type="protein sequence ID" value="MFD1845209.1"/>
    <property type="molecule type" value="Genomic_DNA"/>
</dbReference>
<evidence type="ECO:0000256" key="2">
    <source>
        <dbReference type="ARBA" id="ARBA00023125"/>
    </source>
</evidence>
<dbReference type="RefSeq" id="WP_343877237.1">
    <property type="nucleotide sequence ID" value="NZ_BAAAIJ010000003.1"/>
</dbReference>
<gene>
    <name evidence="5" type="ORF">ACFSFX_01190</name>
</gene>
<dbReference type="InterPro" id="IPR011991">
    <property type="entry name" value="ArsR-like_HTH"/>
</dbReference>
<dbReference type="PANTHER" id="PTHR43132">
    <property type="entry name" value="ARSENICAL RESISTANCE OPERON REPRESSOR ARSR-RELATED"/>
    <property type="match status" value="1"/>
</dbReference>
<keyword evidence="1" id="KW-0805">Transcription regulation</keyword>
<evidence type="ECO:0000256" key="1">
    <source>
        <dbReference type="ARBA" id="ARBA00023015"/>
    </source>
</evidence>
<sequence>MTDDEQLEQVAELFKALGAVSRLRILTALSAKEGSVGTLVATTGLSQPLVSQHLRLLRSMNLVTVSRSGREAVYALTDEHVAHVIEDAIAHTVEASPTPSHSH</sequence>
<dbReference type="InterPro" id="IPR036388">
    <property type="entry name" value="WH-like_DNA-bd_sf"/>
</dbReference>
<reference evidence="6" key="1">
    <citation type="journal article" date="2019" name="Int. J. Syst. Evol. Microbiol.">
        <title>The Global Catalogue of Microorganisms (GCM) 10K type strain sequencing project: providing services to taxonomists for standard genome sequencing and annotation.</title>
        <authorList>
            <consortium name="The Broad Institute Genomics Platform"/>
            <consortium name="The Broad Institute Genome Sequencing Center for Infectious Disease"/>
            <person name="Wu L."/>
            <person name="Ma J."/>
        </authorList>
    </citation>
    <scope>NUCLEOTIDE SEQUENCE [LARGE SCALE GENOMIC DNA]</scope>
    <source>
        <strain evidence="6">JCM 11496</strain>
    </source>
</reference>
<dbReference type="PROSITE" id="PS50987">
    <property type="entry name" value="HTH_ARSR_2"/>
    <property type="match status" value="1"/>
</dbReference>
<evidence type="ECO:0000313" key="5">
    <source>
        <dbReference type="EMBL" id="MFD1845209.1"/>
    </source>
</evidence>
<organism evidence="5 6">
    <name type="scientific">Arthrobacter flavus</name>
    <dbReference type="NCBI Taxonomy" id="95172"/>
    <lineage>
        <taxon>Bacteria</taxon>
        <taxon>Bacillati</taxon>
        <taxon>Actinomycetota</taxon>
        <taxon>Actinomycetes</taxon>
        <taxon>Micrococcales</taxon>
        <taxon>Micrococcaceae</taxon>
        <taxon>Arthrobacter</taxon>
    </lineage>
</organism>
<dbReference type="Proteomes" id="UP001597307">
    <property type="component" value="Unassembled WGS sequence"/>
</dbReference>
<dbReference type="PRINTS" id="PR00778">
    <property type="entry name" value="HTHARSR"/>
</dbReference>
<evidence type="ECO:0000313" key="6">
    <source>
        <dbReference type="Proteomes" id="UP001597307"/>
    </source>
</evidence>
<evidence type="ECO:0000256" key="3">
    <source>
        <dbReference type="ARBA" id="ARBA00023163"/>
    </source>
</evidence>
<dbReference type="PANTHER" id="PTHR43132:SF6">
    <property type="entry name" value="HTH-TYPE TRANSCRIPTIONAL REPRESSOR CZRA"/>
    <property type="match status" value="1"/>
</dbReference>
<keyword evidence="6" id="KW-1185">Reference proteome</keyword>